<dbReference type="GO" id="GO:0016628">
    <property type="term" value="F:oxidoreductase activity, acting on the CH-CH group of donors, NAD or NADP as acceptor"/>
    <property type="evidence" value="ECO:0007669"/>
    <property type="project" value="UniProtKB-ARBA"/>
</dbReference>
<keyword evidence="5" id="KW-1185">Reference proteome</keyword>
<dbReference type="PANTHER" id="PTHR22893:SF91">
    <property type="entry name" value="NADPH DEHYDROGENASE 2-RELATED"/>
    <property type="match status" value="1"/>
</dbReference>
<dbReference type="InterPro" id="IPR045247">
    <property type="entry name" value="Oye-like"/>
</dbReference>
<dbReference type="GO" id="GO:0005829">
    <property type="term" value="C:cytosol"/>
    <property type="evidence" value="ECO:0007669"/>
    <property type="project" value="UniProtKB-ARBA"/>
</dbReference>
<organism evidence="4 5">
    <name type="scientific">Mycolicibacterium insubricum</name>
    <dbReference type="NCBI Taxonomy" id="444597"/>
    <lineage>
        <taxon>Bacteria</taxon>
        <taxon>Bacillati</taxon>
        <taxon>Actinomycetota</taxon>
        <taxon>Actinomycetes</taxon>
        <taxon>Mycobacteriales</taxon>
        <taxon>Mycobacteriaceae</taxon>
        <taxon>Mycolicibacterium</taxon>
    </lineage>
</organism>
<accession>A0A1X0DIY5</accession>
<dbReference type="CDD" id="cd02933">
    <property type="entry name" value="OYE_like_FMN"/>
    <property type="match status" value="1"/>
</dbReference>
<dbReference type="RefSeq" id="WP_083029732.1">
    <property type="nucleotide sequence ID" value="NZ_AP022618.1"/>
</dbReference>
<comment type="similarity">
    <text evidence="2">Belongs to the NADH:flavin oxidoreductase/NADH oxidase family.</text>
</comment>
<dbReference type="STRING" id="444597.BST26_05375"/>
<evidence type="ECO:0000313" key="5">
    <source>
        <dbReference type="Proteomes" id="UP000192801"/>
    </source>
</evidence>
<dbReference type="InterPro" id="IPR013785">
    <property type="entry name" value="Aldolase_TIM"/>
</dbReference>
<proteinExistence type="inferred from homology"/>
<dbReference type="Gene3D" id="3.20.20.70">
    <property type="entry name" value="Aldolase class I"/>
    <property type="match status" value="1"/>
</dbReference>
<dbReference type="Proteomes" id="UP000192801">
    <property type="component" value="Unassembled WGS sequence"/>
</dbReference>
<evidence type="ECO:0000313" key="4">
    <source>
        <dbReference type="EMBL" id="ORA72351.1"/>
    </source>
</evidence>
<comment type="caution">
    <text evidence="4">The sequence shown here is derived from an EMBL/GenBank/DDBJ whole genome shotgun (WGS) entry which is preliminary data.</text>
</comment>
<evidence type="ECO:0000256" key="3">
    <source>
        <dbReference type="ARBA" id="ARBA00023002"/>
    </source>
</evidence>
<protein>
    <submittedName>
        <fullName evidence="4">Uncharacterized protein</fullName>
    </submittedName>
</protein>
<dbReference type="AlphaFoldDB" id="A0A1X0DIY5"/>
<dbReference type="SUPFAM" id="SSF51395">
    <property type="entry name" value="FMN-linked oxidoreductases"/>
    <property type="match status" value="1"/>
</dbReference>
<dbReference type="FunFam" id="3.20.20.70:FF:000059">
    <property type="entry name" value="N-ethylmaleimide reductase, FMN-linked"/>
    <property type="match status" value="1"/>
</dbReference>
<sequence>MNAVLSDPIRLGMIEAGNRILMAPLTRSRASADGVPGRSTATYYAQRASAGMIVSEGICIAPEAIGNPMVPGLWSQAQIDAWQSVTTAVHEAGGVMAAQLWHTGRASHPSVQPEGQLPVGPSPIAIDGLTFARNGRTPYVTPRALDAGEIPQIVGHYASVAANAREAGFDAVELHSANGYLVDQFLQDSSNRRSDRYGGSIENRVRLLVEIVVALVDAVGPGRVGVRISPASAFQDMADSDPHRLFDHVVRVLSEHELAYLHVVEPGIDGWRDARFERTSPIDSGWIRARYAGNIVAAGGYTAESATRAVESGIIDAVAFGRSFIANPDLPRRLIENLPIAEPNRETFYSGGDEGYIDYPVWDESTVRV</sequence>
<dbReference type="GO" id="GO:0010181">
    <property type="term" value="F:FMN binding"/>
    <property type="evidence" value="ECO:0007669"/>
    <property type="project" value="InterPro"/>
</dbReference>
<dbReference type="PANTHER" id="PTHR22893">
    <property type="entry name" value="NADH OXIDOREDUCTASE-RELATED"/>
    <property type="match status" value="1"/>
</dbReference>
<name>A0A1X0DIY5_9MYCO</name>
<dbReference type="EMBL" id="MVHS01000008">
    <property type="protein sequence ID" value="ORA72351.1"/>
    <property type="molecule type" value="Genomic_DNA"/>
</dbReference>
<evidence type="ECO:0000256" key="2">
    <source>
        <dbReference type="ARBA" id="ARBA00005979"/>
    </source>
</evidence>
<reference evidence="4 5" key="1">
    <citation type="submission" date="2016-12" db="EMBL/GenBank/DDBJ databases">
        <title>The new phylogeny of genus Mycobacterium.</title>
        <authorList>
            <person name="Tortoli E."/>
            <person name="Trovato A."/>
            <person name="Cirillo D.M."/>
        </authorList>
    </citation>
    <scope>NUCLEOTIDE SEQUENCE [LARGE SCALE GENOMIC DNA]</scope>
    <source>
        <strain evidence="4 5">DSM 45130</strain>
    </source>
</reference>
<gene>
    <name evidence="4" type="ORF">BST26_05375</name>
</gene>
<dbReference type="InterPro" id="IPR001155">
    <property type="entry name" value="OxRdtase_FMN_N"/>
</dbReference>
<evidence type="ECO:0000256" key="1">
    <source>
        <dbReference type="ARBA" id="ARBA00001917"/>
    </source>
</evidence>
<dbReference type="Pfam" id="PF00724">
    <property type="entry name" value="Oxidored_FMN"/>
    <property type="match status" value="1"/>
</dbReference>
<comment type="cofactor">
    <cofactor evidence="1">
        <name>FMN</name>
        <dbReference type="ChEBI" id="CHEBI:58210"/>
    </cofactor>
</comment>
<keyword evidence="3" id="KW-0560">Oxidoreductase</keyword>